<dbReference type="Gene3D" id="3.30.565.10">
    <property type="entry name" value="Histidine kinase-like ATPase, C-terminal domain"/>
    <property type="match status" value="1"/>
</dbReference>
<keyword evidence="11 14" id="KW-1133">Transmembrane helix</keyword>
<keyword evidence="5" id="KW-0597">Phosphoprotein</keyword>
<dbReference type="Pfam" id="PF00672">
    <property type="entry name" value="HAMP"/>
    <property type="match status" value="1"/>
</dbReference>
<dbReference type="EC" id="2.7.13.3" evidence="3"/>
<protein>
    <recommendedName>
        <fullName evidence="3">histidine kinase</fullName>
        <ecNumber evidence="3">2.7.13.3</ecNumber>
    </recommendedName>
</protein>
<evidence type="ECO:0000256" key="6">
    <source>
        <dbReference type="ARBA" id="ARBA00022679"/>
    </source>
</evidence>
<dbReference type="GO" id="GO:0005524">
    <property type="term" value="F:ATP binding"/>
    <property type="evidence" value="ECO:0007669"/>
    <property type="project" value="UniProtKB-KW"/>
</dbReference>
<reference evidence="17 18" key="1">
    <citation type="submission" date="2019-03" db="EMBL/GenBank/DDBJ databases">
        <title>Genomic Encyclopedia of Type Strains, Phase IV (KMG-IV): sequencing the most valuable type-strain genomes for metagenomic binning, comparative biology and taxonomic classification.</title>
        <authorList>
            <person name="Goeker M."/>
        </authorList>
    </citation>
    <scope>NUCLEOTIDE SEQUENCE [LARGE SCALE GENOMIC DNA]</scope>
    <source>
        <strain evidence="17 18">DSM 102940</strain>
    </source>
</reference>
<comment type="caution">
    <text evidence="17">The sequence shown here is derived from an EMBL/GenBank/DDBJ whole genome shotgun (WGS) entry which is preliminary data.</text>
</comment>
<organism evidence="17 18">
    <name type="scientific">Marinisporobacter balticus</name>
    <dbReference type="NCBI Taxonomy" id="2018667"/>
    <lineage>
        <taxon>Bacteria</taxon>
        <taxon>Bacillati</taxon>
        <taxon>Bacillota</taxon>
        <taxon>Clostridia</taxon>
        <taxon>Peptostreptococcales</taxon>
        <taxon>Thermotaleaceae</taxon>
        <taxon>Marinisporobacter</taxon>
    </lineage>
</organism>
<evidence type="ECO:0000256" key="3">
    <source>
        <dbReference type="ARBA" id="ARBA00012438"/>
    </source>
</evidence>
<evidence type="ECO:0000256" key="2">
    <source>
        <dbReference type="ARBA" id="ARBA00004651"/>
    </source>
</evidence>
<dbReference type="Pfam" id="PF00512">
    <property type="entry name" value="HisKA"/>
    <property type="match status" value="1"/>
</dbReference>
<accession>A0A4R2LJ68</accession>
<dbReference type="InterPro" id="IPR004358">
    <property type="entry name" value="Sig_transdc_His_kin-like_C"/>
</dbReference>
<dbReference type="SMART" id="SM00388">
    <property type="entry name" value="HisKA"/>
    <property type="match status" value="1"/>
</dbReference>
<dbReference type="AlphaFoldDB" id="A0A4R2LJ68"/>
<keyword evidence="13 14" id="KW-0472">Membrane</keyword>
<dbReference type="SUPFAM" id="SSF47384">
    <property type="entry name" value="Homodimeric domain of signal transducing histidine kinase"/>
    <property type="match status" value="1"/>
</dbReference>
<evidence type="ECO:0000259" key="16">
    <source>
        <dbReference type="PROSITE" id="PS50885"/>
    </source>
</evidence>
<evidence type="ECO:0000313" key="17">
    <source>
        <dbReference type="EMBL" id="TCO79405.1"/>
    </source>
</evidence>
<dbReference type="InterPro" id="IPR003660">
    <property type="entry name" value="HAMP_dom"/>
</dbReference>
<dbReference type="Pfam" id="PF02518">
    <property type="entry name" value="HATPase_c"/>
    <property type="match status" value="1"/>
</dbReference>
<dbReference type="PANTHER" id="PTHR45528">
    <property type="entry name" value="SENSOR HISTIDINE KINASE CPXA"/>
    <property type="match status" value="1"/>
</dbReference>
<dbReference type="Gene3D" id="1.10.8.500">
    <property type="entry name" value="HAMP domain in histidine kinase"/>
    <property type="match status" value="1"/>
</dbReference>
<evidence type="ECO:0000256" key="12">
    <source>
        <dbReference type="ARBA" id="ARBA00023012"/>
    </source>
</evidence>
<name>A0A4R2LJ68_9FIRM</name>
<proteinExistence type="predicted"/>
<evidence type="ECO:0000313" key="18">
    <source>
        <dbReference type="Proteomes" id="UP000294919"/>
    </source>
</evidence>
<dbReference type="CDD" id="cd00082">
    <property type="entry name" value="HisKA"/>
    <property type="match status" value="1"/>
</dbReference>
<evidence type="ECO:0000256" key="10">
    <source>
        <dbReference type="ARBA" id="ARBA00022840"/>
    </source>
</evidence>
<keyword evidence="12" id="KW-0902">Two-component regulatory system</keyword>
<dbReference type="PROSITE" id="PS50109">
    <property type="entry name" value="HIS_KIN"/>
    <property type="match status" value="1"/>
</dbReference>
<keyword evidence="8" id="KW-0547">Nucleotide-binding</keyword>
<evidence type="ECO:0000256" key="4">
    <source>
        <dbReference type="ARBA" id="ARBA00022475"/>
    </source>
</evidence>
<keyword evidence="10" id="KW-0067">ATP-binding</keyword>
<dbReference type="PRINTS" id="PR00344">
    <property type="entry name" value="BCTRLSENSOR"/>
</dbReference>
<keyword evidence="6" id="KW-0808">Transferase</keyword>
<dbReference type="Proteomes" id="UP000294919">
    <property type="component" value="Unassembled WGS sequence"/>
</dbReference>
<dbReference type="SUPFAM" id="SSF158472">
    <property type="entry name" value="HAMP domain-like"/>
    <property type="match status" value="1"/>
</dbReference>
<comment type="catalytic activity">
    <reaction evidence="1">
        <text>ATP + protein L-histidine = ADP + protein N-phospho-L-histidine.</text>
        <dbReference type="EC" id="2.7.13.3"/>
    </reaction>
</comment>
<dbReference type="SMART" id="SM00304">
    <property type="entry name" value="HAMP"/>
    <property type="match status" value="1"/>
</dbReference>
<feature type="domain" description="HAMP" evidence="16">
    <location>
        <begin position="188"/>
        <end position="240"/>
    </location>
</feature>
<feature type="transmembrane region" description="Helical" evidence="14">
    <location>
        <begin position="12"/>
        <end position="31"/>
    </location>
</feature>
<feature type="transmembrane region" description="Helical" evidence="14">
    <location>
        <begin position="164"/>
        <end position="187"/>
    </location>
</feature>
<dbReference type="Gene3D" id="1.10.287.130">
    <property type="match status" value="1"/>
</dbReference>
<dbReference type="SUPFAM" id="SSF103190">
    <property type="entry name" value="Sensory domain-like"/>
    <property type="match status" value="1"/>
</dbReference>
<keyword evidence="18" id="KW-1185">Reference proteome</keyword>
<evidence type="ECO:0000256" key="8">
    <source>
        <dbReference type="ARBA" id="ARBA00022741"/>
    </source>
</evidence>
<dbReference type="RefSeq" id="WP_132242262.1">
    <property type="nucleotide sequence ID" value="NZ_SLWV01000002.1"/>
</dbReference>
<dbReference type="InterPro" id="IPR050398">
    <property type="entry name" value="HssS/ArlS-like"/>
</dbReference>
<evidence type="ECO:0000256" key="1">
    <source>
        <dbReference type="ARBA" id="ARBA00000085"/>
    </source>
</evidence>
<evidence type="ECO:0000256" key="5">
    <source>
        <dbReference type="ARBA" id="ARBA00022553"/>
    </source>
</evidence>
<dbReference type="InterPro" id="IPR036097">
    <property type="entry name" value="HisK_dim/P_sf"/>
</dbReference>
<comment type="subcellular location">
    <subcellularLocation>
        <location evidence="2">Cell membrane</location>
        <topology evidence="2">Multi-pass membrane protein</topology>
    </subcellularLocation>
</comment>
<dbReference type="Gene3D" id="3.30.450.20">
    <property type="entry name" value="PAS domain"/>
    <property type="match status" value="1"/>
</dbReference>
<dbReference type="PANTHER" id="PTHR45528:SF1">
    <property type="entry name" value="SENSOR HISTIDINE KINASE CPXA"/>
    <property type="match status" value="1"/>
</dbReference>
<dbReference type="InterPro" id="IPR036890">
    <property type="entry name" value="HATPase_C_sf"/>
</dbReference>
<evidence type="ECO:0000256" key="9">
    <source>
        <dbReference type="ARBA" id="ARBA00022777"/>
    </source>
</evidence>
<dbReference type="CDD" id="cd06225">
    <property type="entry name" value="HAMP"/>
    <property type="match status" value="1"/>
</dbReference>
<dbReference type="CDD" id="cd00075">
    <property type="entry name" value="HATPase"/>
    <property type="match status" value="1"/>
</dbReference>
<dbReference type="InterPro" id="IPR003594">
    <property type="entry name" value="HATPase_dom"/>
</dbReference>
<dbReference type="InterPro" id="IPR029151">
    <property type="entry name" value="Sensor-like_sf"/>
</dbReference>
<feature type="domain" description="Histidine kinase" evidence="15">
    <location>
        <begin position="248"/>
        <end position="462"/>
    </location>
</feature>
<dbReference type="SUPFAM" id="SSF55874">
    <property type="entry name" value="ATPase domain of HSP90 chaperone/DNA topoisomerase II/histidine kinase"/>
    <property type="match status" value="1"/>
</dbReference>
<dbReference type="PROSITE" id="PS50885">
    <property type="entry name" value="HAMP"/>
    <property type="match status" value="1"/>
</dbReference>
<gene>
    <name evidence="17" type="ORF">EV214_102123</name>
</gene>
<dbReference type="GO" id="GO:0005886">
    <property type="term" value="C:plasma membrane"/>
    <property type="evidence" value="ECO:0007669"/>
    <property type="project" value="UniProtKB-SubCell"/>
</dbReference>
<keyword evidence="9 17" id="KW-0418">Kinase</keyword>
<keyword evidence="4" id="KW-1003">Cell membrane</keyword>
<keyword evidence="7 14" id="KW-0812">Transmembrane</keyword>
<evidence type="ECO:0000256" key="13">
    <source>
        <dbReference type="ARBA" id="ARBA00023136"/>
    </source>
</evidence>
<dbReference type="InterPro" id="IPR005467">
    <property type="entry name" value="His_kinase_dom"/>
</dbReference>
<dbReference type="SMART" id="SM00387">
    <property type="entry name" value="HATPase_c"/>
    <property type="match status" value="1"/>
</dbReference>
<dbReference type="OrthoDB" id="2359336at2"/>
<evidence type="ECO:0000256" key="7">
    <source>
        <dbReference type="ARBA" id="ARBA00022692"/>
    </source>
</evidence>
<evidence type="ECO:0000259" key="15">
    <source>
        <dbReference type="PROSITE" id="PS50109"/>
    </source>
</evidence>
<dbReference type="EMBL" id="SLWV01000002">
    <property type="protein sequence ID" value="TCO79405.1"/>
    <property type="molecule type" value="Genomic_DNA"/>
</dbReference>
<dbReference type="InterPro" id="IPR003661">
    <property type="entry name" value="HisK_dim/P_dom"/>
</dbReference>
<evidence type="ECO:0000256" key="14">
    <source>
        <dbReference type="SAM" id="Phobius"/>
    </source>
</evidence>
<sequence>MKSIKRRLVINFMVAIFISVIFFEMLLISFVKQYYYKNVEDVLTNQIRISAEFYSRYFSNSTLEDNVLDNVDVFWKQTPSQVQIIDLSGKVLMDSIGIIWKDPMESIDVKQALKGEKGTWTGKVNYDDDYVMAVAYPLKSNGKIVGILRFITSLKEVNAGIERISFIFLSIGALVIFIAGAVSVPLANTITGPIKEVTQVAEKMALGNFKIRSKKKLDDEIGKLSDTLNFMADEIVKKDQLKNEFISSVSHELRTPLTAIKGWAIVLNKELFEDKETLREGLEIIEKESERLTTMVEELLDFSKFVSGKIILNKEEISIENFVDHIEKYMGPRAVRDKIKFIVDCEKNIPRMYIDKNRMKQVLINILDNAFKFTGKEGIVWFDAKHKRNALYLSIKDNGCGISSEELPKVKEKFYKGKNSKSKNGIGLSICDEIVQLHDGDLTIQSNLYEGTIVNIRLPIKKC</sequence>
<dbReference type="FunFam" id="3.30.565.10:FF:000006">
    <property type="entry name" value="Sensor histidine kinase WalK"/>
    <property type="match status" value="1"/>
</dbReference>
<dbReference type="GO" id="GO:0000155">
    <property type="term" value="F:phosphorelay sensor kinase activity"/>
    <property type="evidence" value="ECO:0007669"/>
    <property type="project" value="InterPro"/>
</dbReference>
<dbReference type="FunFam" id="1.10.287.130:FF:000001">
    <property type="entry name" value="Two-component sensor histidine kinase"/>
    <property type="match status" value="1"/>
</dbReference>
<evidence type="ECO:0000256" key="11">
    <source>
        <dbReference type="ARBA" id="ARBA00022989"/>
    </source>
</evidence>